<name>A0A6D2IG70_9BRAS</name>
<keyword evidence="2" id="KW-1185">Reference proteome</keyword>
<evidence type="ECO:0000313" key="2">
    <source>
        <dbReference type="Proteomes" id="UP000467841"/>
    </source>
</evidence>
<comment type="caution">
    <text evidence="1">The sequence shown here is derived from an EMBL/GenBank/DDBJ whole genome shotgun (WGS) entry which is preliminary data.</text>
</comment>
<organism evidence="1 2">
    <name type="scientific">Microthlaspi erraticum</name>
    <dbReference type="NCBI Taxonomy" id="1685480"/>
    <lineage>
        <taxon>Eukaryota</taxon>
        <taxon>Viridiplantae</taxon>
        <taxon>Streptophyta</taxon>
        <taxon>Embryophyta</taxon>
        <taxon>Tracheophyta</taxon>
        <taxon>Spermatophyta</taxon>
        <taxon>Magnoliopsida</taxon>
        <taxon>eudicotyledons</taxon>
        <taxon>Gunneridae</taxon>
        <taxon>Pentapetalae</taxon>
        <taxon>rosids</taxon>
        <taxon>malvids</taxon>
        <taxon>Brassicales</taxon>
        <taxon>Brassicaceae</taxon>
        <taxon>Coluteocarpeae</taxon>
        <taxon>Microthlaspi</taxon>
    </lineage>
</organism>
<gene>
    <name evidence="1" type="ORF">MERR_LOCUS16414</name>
</gene>
<dbReference type="PANTHER" id="PTHR46890:SF48">
    <property type="entry name" value="RNA-DIRECTED DNA POLYMERASE"/>
    <property type="match status" value="1"/>
</dbReference>
<dbReference type="PANTHER" id="PTHR46890">
    <property type="entry name" value="NON-LTR RETROLELEMENT REVERSE TRANSCRIPTASE-LIKE PROTEIN-RELATED"/>
    <property type="match status" value="1"/>
</dbReference>
<dbReference type="AlphaFoldDB" id="A0A6D2IG70"/>
<evidence type="ECO:0000313" key="1">
    <source>
        <dbReference type="EMBL" id="CAA7029179.1"/>
    </source>
</evidence>
<accession>A0A6D2IG70</accession>
<proteinExistence type="predicted"/>
<dbReference type="InterPro" id="IPR052343">
    <property type="entry name" value="Retrotransposon-Effector_Assoc"/>
</dbReference>
<dbReference type="OrthoDB" id="1934719at2759"/>
<reference evidence="1" key="1">
    <citation type="submission" date="2020-01" db="EMBL/GenBank/DDBJ databases">
        <authorList>
            <person name="Mishra B."/>
        </authorList>
    </citation>
    <scope>NUCLEOTIDE SEQUENCE [LARGE SCALE GENOMIC DNA]</scope>
</reference>
<dbReference type="Proteomes" id="UP000467841">
    <property type="component" value="Unassembled WGS sequence"/>
</dbReference>
<sequence>MLSLQDPSQSNLHLEKLAKENWLFLRHAEESFFRQRSCIKWLAEGDFNTSFFHKVMKARNVYNSVNPVLSRPSGVSREPSPTDLLRDSPGDAFCSLYRGNIKKSLSGMPTNKTPGPDGFPAEFFRAAWSIMGPEILLAIKRFFEAPFMPKALNSTFLVLLQKRPGADQLKDYRPISCLNTLYKLITRLIADKSFSCLS</sequence>
<protein>
    <recommendedName>
        <fullName evidence="3">Reverse transcriptase domain-containing protein</fullName>
    </recommendedName>
</protein>
<dbReference type="EMBL" id="CACVBM020001077">
    <property type="protein sequence ID" value="CAA7029179.1"/>
    <property type="molecule type" value="Genomic_DNA"/>
</dbReference>
<evidence type="ECO:0008006" key="3">
    <source>
        <dbReference type="Google" id="ProtNLM"/>
    </source>
</evidence>